<dbReference type="InterPro" id="IPR021109">
    <property type="entry name" value="Peptidase_aspartic_dom_sf"/>
</dbReference>
<dbReference type="SUPFAM" id="SSF57756">
    <property type="entry name" value="Retrovirus zinc finger-like domains"/>
    <property type="match status" value="1"/>
</dbReference>
<dbReference type="InterPro" id="IPR036875">
    <property type="entry name" value="Znf_CCHC_sf"/>
</dbReference>
<feature type="compositionally biased region" description="Low complexity" evidence="2">
    <location>
        <begin position="21"/>
        <end position="34"/>
    </location>
</feature>
<feature type="compositionally biased region" description="Acidic residues" evidence="2">
    <location>
        <begin position="214"/>
        <end position="234"/>
    </location>
</feature>
<evidence type="ECO:0000313" key="4">
    <source>
        <dbReference type="EMBL" id="CAD1825688.1"/>
    </source>
</evidence>
<dbReference type="CDD" id="cd00303">
    <property type="entry name" value="retropepsin_like"/>
    <property type="match status" value="1"/>
</dbReference>
<organism evidence="4">
    <name type="scientific">Ananas comosus var. bracteatus</name>
    <name type="common">red pineapple</name>
    <dbReference type="NCBI Taxonomy" id="296719"/>
    <lineage>
        <taxon>Eukaryota</taxon>
        <taxon>Viridiplantae</taxon>
        <taxon>Streptophyta</taxon>
        <taxon>Embryophyta</taxon>
        <taxon>Tracheophyta</taxon>
        <taxon>Spermatophyta</taxon>
        <taxon>Magnoliopsida</taxon>
        <taxon>Liliopsida</taxon>
        <taxon>Poales</taxon>
        <taxon>Bromeliaceae</taxon>
        <taxon>Bromelioideae</taxon>
        <taxon>Ananas</taxon>
    </lineage>
</organism>
<keyword evidence="1" id="KW-0863">Zinc-finger</keyword>
<evidence type="ECO:0000256" key="2">
    <source>
        <dbReference type="SAM" id="MobiDB-lite"/>
    </source>
</evidence>
<keyword evidence="1" id="KW-0479">Metal-binding</keyword>
<dbReference type="PROSITE" id="PS50158">
    <property type="entry name" value="ZF_CCHC"/>
    <property type="match status" value="1"/>
</dbReference>
<keyword evidence="1" id="KW-0862">Zinc</keyword>
<dbReference type="GO" id="GO:0008270">
    <property type="term" value="F:zinc ion binding"/>
    <property type="evidence" value="ECO:0007669"/>
    <property type="project" value="UniProtKB-KW"/>
</dbReference>
<dbReference type="PANTHER" id="PTHR35046:SF26">
    <property type="entry name" value="RNA-DIRECTED DNA POLYMERASE"/>
    <property type="match status" value="1"/>
</dbReference>
<dbReference type="GO" id="GO:0003676">
    <property type="term" value="F:nucleic acid binding"/>
    <property type="evidence" value="ECO:0007669"/>
    <property type="project" value="InterPro"/>
</dbReference>
<protein>
    <recommendedName>
        <fullName evidence="3">CCHC-type domain-containing protein</fullName>
    </recommendedName>
</protein>
<dbReference type="Gene3D" id="2.40.70.10">
    <property type="entry name" value="Acid Proteases"/>
    <property type="match status" value="1"/>
</dbReference>
<dbReference type="AlphaFoldDB" id="A0A6V7P4U2"/>
<gene>
    <name evidence="4" type="ORF">CB5_LOCUS8899</name>
</gene>
<dbReference type="EMBL" id="LR862145">
    <property type="protein sequence ID" value="CAD1825688.1"/>
    <property type="molecule type" value="Genomic_DNA"/>
</dbReference>
<feature type="region of interest" description="Disordered" evidence="2">
    <location>
        <begin position="1"/>
        <end position="62"/>
    </location>
</feature>
<feature type="compositionally biased region" description="Basic and acidic residues" evidence="2">
    <location>
        <begin position="7"/>
        <end position="20"/>
    </location>
</feature>
<feature type="domain" description="CCHC-type" evidence="3">
    <location>
        <begin position="182"/>
        <end position="196"/>
    </location>
</feature>
<evidence type="ECO:0000256" key="1">
    <source>
        <dbReference type="PROSITE-ProRule" id="PRU00047"/>
    </source>
</evidence>
<dbReference type="Gene3D" id="4.10.60.10">
    <property type="entry name" value="Zinc finger, CCHC-type"/>
    <property type="match status" value="1"/>
</dbReference>
<dbReference type="SMART" id="SM00343">
    <property type="entry name" value="ZnF_C2HC"/>
    <property type="match status" value="1"/>
</dbReference>
<dbReference type="InterPro" id="IPR001878">
    <property type="entry name" value="Znf_CCHC"/>
</dbReference>
<dbReference type="PANTHER" id="PTHR35046">
    <property type="entry name" value="ZINC KNUCKLE (CCHC-TYPE) FAMILY PROTEIN"/>
    <property type="match status" value="1"/>
</dbReference>
<sequence length="382" mass="43648">MAGNSENPRDWREAYEKQQDSMKSMQNQMNNIQQLLERLSMQQQTAVGEDSESDPDFDNRTLPARRNPLLQIKEIYIDGIRALKWTGRRTANSSLSSRSSNQIQDELALCTFYRVDMAYSHALKAENKLKRQTFRQESASVKNTIGTKPIPKNDSQISSRLVQDLKGKEILGAKPAESGIICYKCNKPGHKSSDCPMRKFDSRANLIESHEENENGEETLEQEDADEISEESPDATETNLMIHRILSASKSTQDDWKRRSLFRTICSAGGKFCSLVIDSGSTENFVSREMVDKLKLKTEKLAQTYKIAWFKDGDEFPVTERCLVEFSIGKTYADKVWCDVVPMDVSHLLLGRPWQFDRSTIHDGRENTYIVTKDNKKVRLVP</sequence>
<name>A0A6V7P4U2_ANACO</name>
<reference evidence="4" key="1">
    <citation type="submission" date="2020-07" db="EMBL/GenBank/DDBJ databases">
        <authorList>
            <person name="Lin J."/>
        </authorList>
    </citation>
    <scope>NUCLEOTIDE SEQUENCE</scope>
</reference>
<accession>A0A6V7P4U2</accession>
<evidence type="ECO:0000259" key="3">
    <source>
        <dbReference type="PROSITE" id="PS50158"/>
    </source>
</evidence>
<proteinExistence type="predicted"/>
<feature type="region of interest" description="Disordered" evidence="2">
    <location>
        <begin position="209"/>
        <end position="236"/>
    </location>
</feature>
<dbReference type="Pfam" id="PF13650">
    <property type="entry name" value="Asp_protease_2"/>
    <property type="match status" value="1"/>
</dbReference>
<dbReference type="Pfam" id="PF00098">
    <property type="entry name" value="zf-CCHC"/>
    <property type="match status" value="1"/>
</dbReference>